<gene>
    <name evidence="2" type="ORF">HUJ06_008105</name>
</gene>
<reference evidence="2 3" key="1">
    <citation type="journal article" date="2020" name="Mol. Biol. Evol.">
        <title>Distinct Expression and Methylation Patterns for Genes with Different Fates following a Single Whole-Genome Duplication in Flowering Plants.</title>
        <authorList>
            <person name="Shi T."/>
            <person name="Rahmani R.S."/>
            <person name="Gugger P.F."/>
            <person name="Wang M."/>
            <person name="Li H."/>
            <person name="Zhang Y."/>
            <person name="Li Z."/>
            <person name="Wang Q."/>
            <person name="Van de Peer Y."/>
            <person name="Marchal K."/>
            <person name="Chen J."/>
        </authorList>
    </citation>
    <scope>NUCLEOTIDE SEQUENCE [LARGE SCALE GENOMIC DNA]</scope>
    <source>
        <tissue evidence="2">Leaf</tissue>
    </source>
</reference>
<evidence type="ECO:0000313" key="2">
    <source>
        <dbReference type="EMBL" id="DAD37464.1"/>
    </source>
</evidence>
<dbReference type="EMBL" id="DUZY01000004">
    <property type="protein sequence ID" value="DAD37464.1"/>
    <property type="molecule type" value="Genomic_DNA"/>
</dbReference>
<evidence type="ECO:0000256" key="1">
    <source>
        <dbReference type="SAM" id="SignalP"/>
    </source>
</evidence>
<dbReference type="Proteomes" id="UP000607653">
    <property type="component" value="Unassembled WGS sequence"/>
</dbReference>
<feature type="signal peptide" evidence="1">
    <location>
        <begin position="1"/>
        <end position="20"/>
    </location>
</feature>
<proteinExistence type="predicted"/>
<sequence length="88" mass="10172">MFIVHSFALSLSFALVYVSSNTCAALHLFGMGREMTQTIRKARADELQLQREQKQRHKSMSLIHLLAGRVGSDSIRPRRPDEEEQEEW</sequence>
<organism evidence="2 3">
    <name type="scientific">Nelumbo nucifera</name>
    <name type="common">Sacred lotus</name>
    <dbReference type="NCBI Taxonomy" id="4432"/>
    <lineage>
        <taxon>Eukaryota</taxon>
        <taxon>Viridiplantae</taxon>
        <taxon>Streptophyta</taxon>
        <taxon>Embryophyta</taxon>
        <taxon>Tracheophyta</taxon>
        <taxon>Spermatophyta</taxon>
        <taxon>Magnoliopsida</taxon>
        <taxon>Proteales</taxon>
        <taxon>Nelumbonaceae</taxon>
        <taxon>Nelumbo</taxon>
    </lineage>
</organism>
<dbReference type="AlphaFoldDB" id="A0A822YTM3"/>
<protein>
    <recommendedName>
        <fullName evidence="4">Secreted protein</fullName>
    </recommendedName>
</protein>
<evidence type="ECO:0000313" key="3">
    <source>
        <dbReference type="Proteomes" id="UP000607653"/>
    </source>
</evidence>
<keyword evidence="3" id="KW-1185">Reference proteome</keyword>
<keyword evidence="1" id="KW-0732">Signal</keyword>
<comment type="caution">
    <text evidence="2">The sequence shown here is derived from an EMBL/GenBank/DDBJ whole genome shotgun (WGS) entry which is preliminary data.</text>
</comment>
<evidence type="ECO:0008006" key="4">
    <source>
        <dbReference type="Google" id="ProtNLM"/>
    </source>
</evidence>
<feature type="chain" id="PRO_5032815554" description="Secreted protein" evidence="1">
    <location>
        <begin position="21"/>
        <end position="88"/>
    </location>
</feature>
<name>A0A822YTM3_NELNU</name>
<accession>A0A822YTM3</accession>